<name>A0A0C5V5W4_9GAMM</name>
<protein>
    <submittedName>
        <fullName evidence="1">Uncharacterized protein</fullName>
    </submittedName>
</protein>
<dbReference type="AlphaFoldDB" id="A0A0C5V5W4"/>
<keyword evidence="2" id="KW-1185">Reference proteome</keyword>
<dbReference type="EMBL" id="CP007142">
    <property type="protein sequence ID" value="AJQ94840.1"/>
    <property type="molecule type" value="Genomic_DNA"/>
</dbReference>
<dbReference type="KEGG" id="gsn:YC6258_02802"/>
<accession>A0A0C5V5W4</accession>
<sequence>MFGAFLFHGIPIFSWRLVCEDTKNPASAGRMFLFKWVFFYR</sequence>
<dbReference type="HOGENOM" id="CLU_3270779_0_0_6"/>
<evidence type="ECO:0000313" key="1">
    <source>
        <dbReference type="EMBL" id="AJQ94840.1"/>
    </source>
</evidence>
<organism evidence="1 2">
    <name type="scientific">Gynuella sunshinyii YC6258</name>
    <dbReference type="NCBI Taxonomy" id="1445510"/>
    <lineage>
        <taxon>Bacteria</taxon>
        <taxon>Pseudomonadati</taxon>
        <taxon>Pseudomonadota</taxon>
        <taxon>Gammaproteobacteria</taxon>
        <taxon>Oceanospirillales</taxon>
        <taxon>Saccharospirillaceae</taxon>
        <taxon>Gynuella</taxon>
    </lineage>
</organism>
<dbReference type="Proteomes" id="UP000032266">
    <property type="component" value="Chromosome"/>
</dbReference>
<gene>
    <name evidence="1" type="ORF">YC6258_02802</name>
</gene>
<evidence type="ECO:0000313" key="2">
    <source>
        <dbReference type="Proteomes" id="UP000032266"/>
    </source>
</evidence>
<proteinExistence type="predicted"/>
<reference evidence="1 2" key="1">
    <citation type="submission" date="2014-01" db="EMBL/GenBank/DDBJ databases">
        <title>Full genme sequencing of cellulolytic bacterium Gynuella sunshinyii YC6258T gen. nov., sp. nov.</title>
        <authorList>
            <person name="Khan H."/>
            <person name="Chung E.J."/>
            <person name="Chung Y.R."/>
        </authorList>
    </citation>
    <scope>NUCLEOTIDE SEQUENCE [LARGE SCALE GENOMIC DNA]</scope>
    <source>
        <strain evidence="1 2">YC6258</strain>
    </source>
</reference>